<dbReference type="Proteomes" id="UP000032304">
    <property type="component" value="Chromosome 5"/>
</dbReference>
<dbReference type="PROSITE" id="PS50863">
    <property type="entry name" value="B3"/>
    <property type="match status" value="1"/>
</dbReference>
<dbReference type="Gramene" id="KJB32389">
    <property type="protein sequence ID" value="KJB32389"/>
    <property type="gene ID" value="B456_005G238700"/>
</dbReference>
<dbReference type="AlphaFoldDB" id="A0A0D2RKN6"/>
<keyword evidence="4" id="KW-0804">Transcription</keyword>
<dbReference type="CDD" id="cd10017">
    <property type="entry name" value="B3_DNA"/>
    <property type="match status" value="1"/>
</dbReference>
<keyword evidence="3" id="KW-0238">DNA-binding</keyword>
<evidence type="ECO:0000259" key="6">
    <source>
        <dbReference type="PROSITE" id="PS50863"/>
    </source>
</evidence>
<evidence type="ECO:0000256" key="1">
    <source>
        <dbReference type="ARBA" id="ARBA00004123"/>
    </source>
</evidence>
<dbReference type="EMBL" id="CM001744">
    <property type="protein sequence ID" value="KJB32389.1"/>
    <property type="molecule type" value="Genomic_DNA"/>
</dbReference>
<keyword evidence="8" id="KW-1185">Reference proteome</keyword>
<dbReference type="InterPro" id="IPR003340">
    <property type="entry name" value="B3_DNA-bd"/>
</dbReference>
<name>A0A0D2RKN6_GOSRA</name>
<evidence type="ECO:0000313" key="8">
    <source>
        <dbReference type="Proteomes" id="UP000032304"/>
    </source>
</evidence>
<gene>
    <name evidence="7" type="ORF">B456_005G238700</name>
</gene>
<dbReference type="InterPro" id="IPR044837">
    <property type="entry name" value="REM16-like"/>
</dbReference>
<dbReference type="SMART" id="SM01019">
    <property type="entry name" value="B3"/>
    <property type="match status" value="1"/>
</dbReference>
<evidence type="ECO:0000256" key="2">
    <source>
        <dbReference type="ARBA" id="ARBA00023015"/>
    </source>
</evidence>
<dbReference type="InterPro" id="IPR015300">
    <property type="entry name" value="DNA-bd_pseudobarrel_sf"/>
</dbReference>
<organism evidence="7 8">
    <name type="scientific">Gossypium raimondii</name>
    <name type="common">Peruvian cotton</name>
    <name type="synonym">Gossypium klotzschianum subsp. raimondii</name>
    <dbReference type="NCBI Taxonomy" id="29730"/>
    <lineage>
        <taxon>Eukaryota</taxon>
        <taxon>Viridiplantae</taxon>
        <taxon>Streptophyta</taxon>
        <taxon>Embryophyta</taxon>
        <taxon>Tracheophyta</taxon>
        <taxon>Spermatophyta</taxon>
        <taxon>Magnoliopsida</taxon>
        <taxon>eudicotyledons</taxon>
        <taxon>Gunneridae</taxon>
        <taxon>Pentapetalae</taxon>
        <taxon>rosids</taxon>
        <taxon>malvids</taxon>
        <taxon>Malvales</taxon>
        <taxon>Malvaceae</taxon>
        <taxon>Malvoideae</taxon>
        <taxon>Gossypium</taxon>
    </lineage>
</organism>
<evidence type="ECO:0000313" key="7">
    <source>
        <dbReference type="EMBL" id="KJB32389.1"/>
    </source>
</evidence>
<reference evidence="7 8" key="1">
    <citation type="journal article" date="2012" name="Nature">
        <title>Repeated polyploidization of Gossypium genomes and the evolution of spinnable cotton fibres.</title>
        <authorList>
            <person name="Paterson A.H."/>
            <person name="Wendel J.F."/>
            <person name="Gundlach H."/>
            <person name="Guo H."/>
            <person name="Jenkins J."/>
            <person name="Jin D."/>
            <person name="Llewellyn D."/>
            <person name="Showmaker K.C."/>
            <person name="Shu S."/>
            <person name="Udall J."/>
            <person name="Yoo M.J."/>
            <person name="Byers R."/>
            <person name="Chen W."/>
            <person name="Doron-Faigenboim A."/>
            <person name="Duke M.V."/>
            <person name="Gong L."/>
            <person name="Grimwood J."/>
            <person name="Grover C."/>
            <person name="Grupp K."/>
            <person name="Hu G."/>
            <person name="Lee T.H."/>
            <person name="Li J."/>
            <person name="Lin L."/>
            <person name="Liu T."/>
            <person name="Marler B.S."/>
            <person name="Page J.T."/>
            <person name="Roberts A.W."/>
            <person name="Romanel E."/>
            <person name="Sanders W.S."/>
            <person name="Szadkowski E."/>
            <person name="Tan X."/>
            <person name="Tang H."/>
            <person name="Xu C."/>
            <person name="Wang J."/>
            <person name="Wang Z."/>
            <person name="Zhang D."/>
            <person name="Zhang L."/>
            <person name="Ashrafi H."/>
            <person name="Bedon F."/>
            <person name="Bowers J.E."/>
            <person name="Brubaker C.L."/>
            <person name="Chee P.W."/>
            <person name="Das S."/>
            <person name="Gingle A.R."/>
            <person name="Haigler C.H."/>
            <person name="Harker D."/>
            <person name="Hoffmann L.V."/>
            <person name="Hovav R."/>
            <person name="Jones D.C."/>
            <person name="Lemke C."/>
            <person name="Mansoor S."/>
            <person name="ur Rahman M."/>
            <person name="Rainville L.N."/>
            <person name="Rambani A."/>
            <person name="Reddy U.K."/>
            <person name="Rong J.K."/>
            <person name="Saranga Y."/>
            <person name="Scheffler B.E."/>
            <person name="Scheffler J.A."/>
            <person name="Stelly D.M."/>
            <person name="Triplett B.A."/>
            <person name="Van Deynze A."/>
            <person name="Vaslin M.F."/>
            <person name="Waghmare V.N."/>
            <person name="Walford S.A."/>
            <person name="Wright R.J."/>
            <person name="Zaki E.A."/>
            <person name="Zhang T."/>
            <person name="Dennis E.S."/>
            <person name="Mayer K.F."/>
            <person name="Peterson D.G."/>
            <person name="Rokhsar D.S."/>
            <person name="Wang X."/>
            <person name="Schmutz J."/>
        </authorList>
    </citation>
    <scope>NUCLEOTIDE SEQUENCE [LARGE SCALE GENOMIC DNA]</scope>
</reference>
<dbReference type="GO" id="GO:0005634">
    <property type="term" value="C:nucleus"/>
    <property type="evidence" value="ECO:0007669"/>
    <property type="project" value="UniProtKB-SubCell"/>
</dbReference>
<evidence type="ECO:0000256" key="4">
    <source>
        <dbReference type="ARBA" id="ARBA00023163"/>
    </source>
</evidence>
<dbReference type="PANTHER" id="PTHR31391">
    <property type="entry name" value="B3 DOMAIN-CONTAINING PROTEIN OS11G0197600-RELATED"/>
    <property type="match status" value="1"/>
</dbReference>
<dbReference type="Pfam" id="PF02362">
    <property type="entry name" value="B3"/>
    <property type="match status" value="1"/>
</dbReference>
<sequence>MMMNTNMKIKIEEEEEELFDDEGNDRLPISQLFQLLQQRQSISMQENIRDCRQKASRKRPRDKNYNDHVVKGTKRVSEQDFAKSPVIERAEQVQANLSAEFPSFFKIMIPSVVCRGFWMSLPKEFCQLNLPNHDATVILVGETGKEYRINFLVQRKALSGGWKKFSKEHGLLVGDALVFHLIRPSKFKVYIVRMNGLDEIDAALGLLRLQSSANQTGICLFLGPKKTSQRMALWMLAPVKWKALGLLRLLALQMPLELPRFPPCDLVSCRGTTL</sequence>
<comment type="subcellular location">
    <subcellularLocation>
        <location evidence="1">Nucleus</location>
    </subcellularLocation>
</comment>
<protein>
    <recommendedName>
        <fullName evidence="6">TF-B3 domain-containing protein</fullName>
    </recommendedName>
</protein>
<keyword evidence="5" id="KW-0539">Nucleus</keyword>
<feature type="domain" description="TF-B3" evidence="6">
    <location>
        <begin position="104"/>
        <end position="195"/>
    </location>
</feature>
<dbReference type="SUPFAM" id="SSF101936">
    <property type="entry name" value="DNA-binding pseudobarrel domain"/>
    <property type="match status" value="1"/>
</dbReference>
<evidence type="ECO:0000256" key="3">
    <source>
        <dbReference type="ARBA" id="ARBA00023125"/>
    </source>
</evidence>
<dbReference type="Gene3D" id="2.40.330.10">
    <property type="entry name" value="DNA-binding pseudobarrel domain"/>
    <property type="match status" value="1"/>
</dbReference>
<evidence type="ECO:0000256" key="5">
    <source>
        <dbReference type="ARBA" id="ARBA00023242"/>
    </source>
</evidence>
<dbReference type="GO" id="GO:0003677">
    <property type="term" value="F:DNA binding"/>
    <property type="evidence" value="ECO:0007669"/>
    <property type="project" value="UniProtKB-KW"/>
</dbReference>
<keyword evidence="2" id="KW-0805">Transcription regulation</keyword>
<proteinExistence type="predicted"/>
<dbReference type="PANTHER" id="PTHR31391:SF101">
    <property type="entry name" value="B3 DOMAIN-CONTAINING PROTEIN OS01G0234100"/>
    <property type="match status" value="1"/>
</dbReference>
<accession>A0A0D2RKN6</accession>